<dbReference type="Proteomes" id="UP000887576">
    <property type="component" value="Unplaced"/>
</dbReference>
<name>A0AC34R718_9BILA</name>
<proteinExistence type="predicted"/>
<organism evidence="1 2">
    <name type="scientific">Panagrolaimus sp. JU765</name>
    <dbReference type="NCBI Taxonomy" id="591449"/>
    <lineage>
        <taxon>Eukaryota</taxon>
        <taxon>Metazoa</taxon>
        <taxon>Ecdysozoa</taxon>
        <taxon>Nematoda</taxon>
        <taxon>Chromadorea</taxon>
        <taxon>Rhabditida</taxon>
        <taxon>Tylenchina</taxon>
        <taxon>Panagrolaimomorpha</taxon>
        <taxon>Panagrolaimoidea</taxon>
        <taxon>Panagrolaimidae</taxon>
        <taxon>Panagrolaimus</taxon>
    </lineage>
</organism>
<dbReference type="WBParaSite" id="JU765_v2.g3994.t1">
    <property type="protein sequence ID" value="JU765_v2.g3994.t1"/>
    <property type="gene ID" value="JU765_v2.g3994"/>
</dbReference>
<evidence type="ECO:0000313" key="1">
    <source>
        <dbReference type="Proteomes" id="UP000887576"/>
    </source>
</evidence>
<evidence type="ECO:0000313" key="2">
    <source>
        <dbReference type="WBParaSite" id="JU765_v2.g3994.t1"/>
    </source>
</evidence>
<sequence>MPKTYETEKTFDFESEERYRKPSHSLSEHYATLGRHNIHKPTSYSQIHQPRTSSMDRKKVYSTREVFKSESRLDSETIWKPTTSYNSGSRTWLPGEPITTYEERYESSSEVETWIQTQTIGTRMLDKHDRMVAKIKGWFEF</sequence>
<reference evidence="2" key="1">
    <citation type="submission" date="2022-11" db="UniProtKB">
        <authorList>
            <consortium name="WormBaseParasite"/>
        </authorList>
    </citation>
    <scope>IDENTIFICATION</scope>
</reference>
<accession>A0AC34R718</accession>
<protein>
    <submittedName>
        <fullName evidence="2">Uncharacterized protein</fullName>
    </submittedName>
</protein>